<dbReference type="AlphaFoldDB" id="A0AAD8MEB7"/>
<keyword evidence="2" id="KW-1185">Reference proteome</keyword>
<gene>
    <name evidence="1" type="ORF">POM88_036458</name>
</gene>
<sequence length="132" mass="15201">MEILKENSGLKFWRSRVDKKISRKKIVEADRRMDADVLSVLIGRSEVVSHQKNEGEVVRMKILVKKENLEKVLEFMKANTGNSSVISSISSSLYLEERINAMKRRRISRANAVKSSWQASFSWRPALHSIPE</sequence>
<proteinExistence type="predicted"/>
<evidence type="ECO:0000313" key="2">
    <source>
        <dbReference type="Proteomes" id="UP001237642"/>
    </source>
</evidence>
<reference evidence="1" key="2">
    <citation type="submission" date="2023-05" db="EMBL/GenBank/DDBJ databases">
        <authorList>
            <person name="Schelkunov M.I."/>
        </authorList>
    </citation>
    <scope>NUCLEOTIDE SEQUENCE</scope>
    <source>
        <strain evidence="1">Hsosn_3</strain>
        <tissue evidence="1">Leaf</tissue>
    </source>
</reference>
<name>A0AAD8MEB7_9APIA</name>
<dbReference type="Proteomes" id="UP001237642">
    <property type="component" value="Unassembled WGS sequence"/>
</dbReference>
<organism evidence="1 2">
    <name type="scientific">Heracleum sosnowskyi</name>
    <dbReference type="NCBI Taxonomy" id="360622"/>
    <lineage>
        <taxon>Eukaryota</taxon>
        <taxon>Viridiplantae</taxon>
        <taxon>Streptophyta</taxon>
        <taxon>Embryophyta</taxon>
        <taxon>Tracheophyta</taxon>
        <taxon>Spermatophyta</taxon>
        <taxon>Magnoliopsida</taxon>
        <taxon>eudicotyledons</taxon>
        <taxon>Gunneridae</taxon>
        <taxon>Pentapetalae</taxon>
        <taxon>asterids</taxon>
        <taxon>campanulids</taxon>
        <taxon>Apiales</taxon>
        <taxon>Apiaceae</taxon>
        <taxon>Apioideae</taxon>
        <taxon>apioid superclade</taxon>
        <taxon>Tordylieae</taxon>
        <taxon>Tordyliinae</taxon>
        <taxon>Heracleum</taxon>
    </lineage>
</organism>
<reference evidence="1" key="1">
    <citation type="submission" date="2023-02" db="EMBL/GenBank/DDBJ databases">
        <title>Genome of toxic invasive species Heracleum sosnowskyi carries increased number of genes despite the absence of recent whole-genome duplications.</title>
        <authorList>
            <person name="Schelkunov M."/>
            <person name="Shtratnikova V."/>
            <person name="Makarenko M."/>
            <person name="Klepikova A."/>
            <person name="Omelchenko D."/>
            <person name="Novikova G."/>
            <person name="Obukhova E."/>
            <person name="Bogdanov V."/>
            <person name="Penin A."/>
            <person name="Logacheva M."/>
        </authorList>
    </citation>
    <scope>NUCLEOTIDE SEQUENCE</scope>
    <source>
        <strain evidence="1">Hsosn_3</strain>
        <tissue evidence="1">Leaf</tissue>
    </source>
</reference>
<evidence type="ECO:0000313" key="1">
    <source>
        <dbReference type="EMBL" id="KAK1370366.1"/>
    </source>
</evidence>
<dbReference type="EMBL" id="JAUIZM010000008">
    <property type="protein sequence ID" value="KAK1370366.1"/>
    <property type="molecule type" value="Genomic_DNA"/>
</dbReference>
<comment type="caution">
    <text evidence="1">The sequence shown here is derived from an EMBL/GenBank/DDBJ whole genome shotgun (WGS) entry which is preliminary data.</text>
</comment>
<protein>
    <submittedName>
        <fullName evidence="1">Uncharacterized protein</fullName>
    </submittedName>
</protein>
<accession>A0AAD8MEB7</accession>